<organism evidence="1">
    <name type="scientific">viral metagenome</name>
    <dbReference type="NCBI Taxonomy" id="1070528"/>
    <lineage>
        <taxon>unclassified sequences</taxon>
        <taxon>metagenomes</taxon>
        <taxon>organismal metagenomes</taxon>
    </lineage>
</organism>
<evidence type="ECO:0000313" key="1">
    <source>
        <dbReference type="EMBL" id="QHT34966.1"/>
    </source>
</evidence>
<dbReference type="AlphaFoldDB" id="A0A6C0F0F0"/>
<protein>
    <submittedName>
        <fullName evidence="1">Uncharacterized protein</fullName>
    </submittedName>
</protein>
<dbReference type="EMBL" id="MN739011">
    <property type="protein sequence ID" value="QHT34966.1"/>
    <property type="molecule type" value="Genomic_DNA"/>
</dbReference>
<name>A0A6C0F0F0_9ZZZZ</name>
<accession>A0A6C0F0F0</accession>
<proteinExistence type="predicted"/>
<reference evidence="1" key="1">
    <citation type="journal article" date="2020" name="Nature">
        <title>Giant virus diversity and host interactions through global metagenomics.</title>
        <authorList>
            <person name="Schulz F."/>
            <person name="Roux S."/>
            <person name="Paez-Espino D."/>
            <person name="Jungbluth S."/>
            <person name="Walsh D.A."/>
            <person name="Denef V.J."/>
            <person name="McMahon K.D."/>
            <person name="Konstantinidis K.T."/>
            <person name="Eloe-Fadrosh E.A."/>
            <person name="Kyrpides N.C."/>
            <person name="Woyke T."/>
        </authorList>
    </citation>
    <scope>NUCLEOTIDE SEQUENCE</scope>
    <source>
        <strain evidence="1">GVMAG-M-3300009180-1</strain>
    </source>
</reference>
<sequence>MSEKLRLIEKLIGLRNELVIEPETKNIDNEIKHFLMKHCVHDVITDYIDITPNRGMNIKYCAKCGLTL</sequence>